<dbReference type="SUPFAM" id="SSF47459">
    <property type="entry name" value="HLH, helix-loop-helix DNA-binding domain"/>
    <property type="match status" value="1"/>
</dbReference>
<evidence type="ECO:0000313" key="8">
    <source>
        <dbReference type="Proteomes" id="UP001591681"/>
    </source>
</evidence>
<keyword evidence="3" id="KW-0805">Transcription regulation</keyword>
<keyword evidence="5" id="KW-0539">Nucleus</keyword>
<gene>
    <name evidence="7" type="ORF">ACEWY4_013557</name>
</gene>
<evidence type="ECO:0000256" key="2">
    <source>
        <dbReference type="ARBA" id="ARBA00022491"/>
    </source>
</evidence>
<keyword evidence="4" id="KW-0804">Transcription</keyword>
<dbReference type="Pfam" id="PF00010">
    <property type="entry name" value="HLH"/>
    <property type="match status" value="1"/>
</dbReference>
<dbReference type="InterPro" id="IPR050370">
    <property type="entry name" value="HES_HEY"/>
</dbReference>
<comment type="caution">
    <text evidence="7">The sequence shown here is derived from an EMBL/GenBank/DDBJ whole genome shotgun (WGS) entry which is preliminary data.</text>
</comment>
<dbReference type="AlphaFoldDB" id="A0ABD1JWQ7"/>
<accession>A0ABD1JWQ7</accession>
<keyword evidence="2" id="KW-0678">Repressor</keyword>
<reference evidence="7 8" key="1">
    <citation type="submission" date="2024-09" db="EMBL/GenBank/DDBJ databases">
        <title>A chromosome-level genome assembly of Gray's grenadier anchovy, Coilia grayii.</title>
        <authorList>
            <person name="Fu Z."/>
        </authorList>
    </citation>
    <scope>NUCLEOTIDE SEQUENCE [LARGE SCALE GENOMIC DNA]</scope>
    <source>
        <strain evidence="7">G4</strain>
        <tissue evidence="7">Muscle</tissue>
    </source>
</reference>
<dbReference type="GO" id="GO:0005634">
    <property type="term" value="C:nucleus"/>
    <property type="evidence" value="ECO:0007669"/>
    <property type="project" value="UniProtKB-SubCell"/>
</dbReference>
<comment type="subcellular location">
    <subcellularLocation>
        <location evidence="1">Nucleus</location>
    </subcellularLocation>
</comment>
<proteinExistence type="predicted"/>
<dbReference type="Gene3D" id="4.10.280.10">
    <property type="entry name" value="Helix-loop-helix DNA-binding domain"/>
    <property type="match status" value="1"/>
</dbReference>
<evidence type="ECO:0000256" key="5">
    <source>
        <dbReference type="ARBA" id="ARBA00023242"/>
    </source>
</evidence>
<dbReference type="PANTHER" id="PTHR10985">
    <property type="entry name" value="BASIC HELIX-LOOP-HELIX TRANSCRIPTION FACTOR, HES-RELATED"/>
    <property type="match status" value="1"/>
</dbReference>
<sequence>MWQLHTPHCPLQLSHWLLTVRNSNQPKTHTFTWRFGSINRGDEVSADQIHSTEIYYSSSYAPAMAPTITSTADHPKEYLSLIHKMRKPIVEKLRRDLINNSIEELKALLGPQLLNQQPDSKLEKADILEMTVCLLRQHLQQKKNPSFSSAASQGFSRCAEEANHFLFKDSLKTQSQEKLLTLFQTLQPPSDDCRGRCSIFS</sequence>
<dbReference type="InterPro" id="IPR036638">
    <property type="entry name" value="HLH_DNA-bd_sf"/>
</dbReference>
<protein>
    <recommendedName>
        <fullName evidence="6">BHLH domain-containing protein</fullName>
    </recommendedName>
</protein>
<dbReference type="Proteomes" id="UP001591681">
    <property type="component" value="Unassembled WGS sequence"/>
</dbReference>
<dbReference type="PROSITE" id="PS50888">
    <property type="entry name" value="BHLH"/>
    <property type="match status" value="1"/>
</dbReference>
<evidence type="ECO:0000256" key="1">
    <source>
        <dbReference type="ARBA" id="ARBA00004123"/>
    </source>
</evidence>
<dbReference type="CDD" id="cd11461">
    <property type="entry name" value="bHLH-O_HES5"/>
    <property type="match status" value="1"/>
</dbReference>
<evidence type="ECO:0000313" key="7">
    <source>
        <dbReference type="EMBL" id="KAL2091294.1"/>
    </source>
</evidence>
<name>A0ABD1JWQ7_9TELE</name>
<evidence type="ECO:0000256" key="4">
    <source>
        <dbReference type="ARBA" id="ARBA00023163"/>
    </source>
</evidence>
<dbReference type="EMBL" id="JBHFQA010000011">
    <property type="protein sequence ID" value="KAL2091294.1"/>
    <property type="molecule type" value="Genomic_DNA"/>
</dbReference>
<dbReference type="InterPro" id="IPR011598">
    <property type="entry name" value="bHLH_dom"/>
</dbReference>
<feature type="domain" description="BHLH" evidence="6">
    <location>
        <begin position="82"/>
        <end position="138"/>
    </location>
</feature>
<evidence type="ECO:0000259" key="6">
    <source>
        <dbReference type="PROSITE" id="PS50888"/>
    </source>
</evidence>
<keyword evidence="8" id="KW-1185">Reference proteome</keyword>
<organism evidence="7 8">
    <name type="scientific">Coilia grayii</name>
    <name type="common">Gray's grenadier anchovy</name>
    <dbReference type="NCBI Taxonomy" id="363190"/>
    <lineage>
        <taxon>Eukaryota</taxon>
        <taxon>Metazoa</taxon>
        <taxon>Chordata</taxon>
        <taxon>Craniata</taxon>
        <taxon>Vertebrata</taxon>
        <taxon>Euteleostomi</taxon>
        <taxon>Actinopterygii</taxon>
        <taxon>Neopterygii</taxon>
        <taxon>Teleostei</taxon>
        <taxon>Clupei</taxon>
        <taxon>Clupeiformes</taxon>
        <taxon>Clupeoidei</taxon>
        <taxon>Engraulidae</taxon>
        <taxon>Coilinae</taxon>
        <taxon>Coilia</taxon>
    </lineage>
</organism>
<evidence type="ECO:0000256" key="3">
    <source>
        <dbReference type="ARBA" id="ARBA00023015"/>
    </source>
</evidence>
<dbReference type="SMART" id="SM00353">
    <property type="entry name" value="HLH"/>
    <property type="match status" value="1"/>
</dbReference>